<protein>
    <submittedName>
        <fullName evidence="1">DUF2125 domain-containing protein</fullName>
    </submittedName>
</protein>
<dbReference type="InterPro" id="IPR018666">
    <property type="entry name" value="DUF2125"/>
</dbReference>
<comment type="caution">
    <text evidence="1">The sequence shown here is derived from an EMBL/GenBank/DDBJ whole genome shotgun (WGS) entry which is preliminary data.</text>
</comment>
<sequence length="325" mass="34641">MRALIVVIVVAFAAWSGWWFVASKAGRTGAGATFEALQAQGWTARHKGIAVQGFPNRVDLTITEPEIVPPMSAWGWKAPFVQLFALSYKPWHIIAAFPTLQSLQTPLGEAQLQAGRIQASLVVTPDSSLALSRAQIAGEALSLEGAGTWLVDALAAAVHQNAAELNAYDLGLTLTGITPDPAVTSVMPQGLLPEKLPVLHLDALAGFTAPLDRHAADTRPELTHLTLRELRSEWGPVKLHLSGRLVPDADGFAEGSLQLRLEGAATLIEILGASGAIAQKDMRNLSFAVKAMSGGNDFVTLPLNFARGRMTLALFPLGPAPRLRY</sequence>
<keyword evidence="2" id="KW-1185">Reference proteome</keyword>
<name>A0A3S3U2R2_9RHOB</name>
<accession>A0A3S3U2R2</accession>
<dbReference type="EMBL" id="SBLC01000035">
    <property type="protein sequence ID" value="RWY38486.1"/>
    <property type="molecule type" value="Genomic_DNA"/>
</dbReference>
<dbReference type="AlphaFoldDB" id="A0A3S3U2R2"/>
<dbReference type="RefSeq" id="WP_128490502.1">
    <property type="nucleotide sequence ID" value="NZ_JBHLXB010000032.1"/>
</dbReference>
<proteinExistence type="predicted"/>
<evidence type="ECO:0000313" key="1">
    <source>
        <dbReference type="EMBL" id="RWY38486.1"/>
    </source>
</evidence>
<dbReference type="OrthoDB" id="7625707at2"/>
<evidence type="ECO:0000313" key="2">
    <source>
        <dbReference type="Proteomes" id="UP000287168"/>
    </source>
</evidence>
<gene>
    <name evidence="1" type="ORF">EP867_16130</name>
</gene>
<dbReference type="Proteomes" id="UP000287168">
    <property type="component" value="Unassembled WGS sequence"/>
</dbReference>
<dbReference type="Pfam" id="PF09898">
    <property type="entry name" value="DUF2125"/>
    <property type="match status" value="1"/>
</dbReference>
<reference evidence="1 2" key="1">
    <citation type="journal article" date="2015" name="Int. J. Syst. Evol. Microbiol.">
        <title>Gemmobacter intermedius sp. nov., isolated from a white stork (Ciconia ciconia).</title>
        <authorList>
            <person name="Kampfer P."/>
            <person name="Jerzak L."/>
            <person name="Wilharm G."/>
            <person name="Golke J."/>
            <person name="Busse H.J."/>
            <person name="Glaeser S.P."/>
        </authorList>
    </citation>
    <scope>NUCLEOTIDE SEQUENCE [LARGE SCALE GENOMIC DNA]</scope>
    <source>
        <strain evidence="1 2">119/4</strain>
    </source>
</reference>
<organism evidence="1 2">
    <name type="scientific">Falsigemmobacter intermedius</name>
    <dbReference type="NCBI Taxonomy" id="1553448"/>
    <lineage>
        <taxon>Bacteria</taxon>
        <taxon>Pseudomonadati</taxon>
        <taxon>Pseudomonadota</taxon>
        <taxon>Alphaproteobacteria</taxon>
        <taxon>Rhodobacterales</taxon>
        <taxon>Paracoccaceae</taxon>
        <taxon>Falsigemmobacter</taxon>
    </lineage>
</organism>